<sequence length="377" mass="41034">MLTISVKSQHPRIHNTDSSTPESSSLSSSNPPVAQAIKQSQSSSIPNTMLVVTAPTIPSPPIIHSNPNSTNKRPKLSLQTSCLPVSFGNSTTGLSLNRSAGCSPSPTVRNTFKNAFDAYQRTSSPASRTRNDAPMRDYNASKLDCAPMSQSRHSYDGLPYQVPLGIRGILRNSPIPVCSLRRASLSASASNGPGNGRRILFPAKKRVAYRFPIDEEIKTVRFTDRHSDLTSDSSATPSSSSEGESGSDISDSSSASDEEPIFCKETETRGKRKKHSRYTRQVRAAGLRDIAPRPNEEPITPQTPIARRSKRQRQWRWTLGPIKDGHVQMTCHGSGIDAAPEPIEPRLLQEEGRPTPATLLSSTHPSNPLKLDVNPVL</sequence>
<name>A0ACB8V0W0_9EURO</name>
<reference evidence="1" key="1">
    <citation type="journal article" date="2022" name="bioRxiv">
        <title>Population genetic analysis of Ophidiomyces ophidiicola, the causative agent of snake fungal disease, indicates recent introductions to the USA.</title>
        <authorList>
            <person name="Ladner J.T."/>
            <person name="Palmer J.M."/>
            <person name="Ettinger C.L."/>
            <person name="Stajich J.E."/>
            <person name="Farrell T.M."/>
            <person name="Glorioso B.M."/>
            <person name="Lawson B."/>
            <person name="Price S.J."/>
            <person name="Stengle A.G."/>
            <person name="Grear D.A."/>
            <person name="Lorch J.M."/>
        </authorList>
    </citation>
    <scope>NUCLEOTIDE SEQUENCE</scope>
    <source>
        <strain evidence="1">NWHC 24266-5</strain>
    </source>
</reference>
<protein>
    <submittedName>
        <fullName evidence="1">Uncharacterized protein</fullName>
    </submittedName>
</protein>
<comment type="caution">
    <text evidence="1">The sequence shown here is derived from an EMBL/GenBank/DDBJ whole genome shotgun (WGS) entry which is preliminary data.</text>
</comment>
<proteinExistence type="predicted"/>
<gene>
    <name evidence="1" type="ORF">LOY88_001934</name>
</gene>
<evidence type="ECO:0000313" key="1">
    <source>
        <dbReference type="EMBL" id="KAI2389915.1"/>
    </source>
</evidence>
<accession>A0ACB8V0W0</accession>
<organism evidence="1">
    <name type="scientific">Ophidiomyces ophidiicola</name>
    <dbReference type="NCBI Taxonomy" id="1387563"/>
    <lineage>
        <taxon>Eukaryota</taxon>
        <taxon>Fungi</taxon>
        <taxon>Dikarya</taxon>
        <taxon>Ascomycota</taxon>
        <taxon>Pezizomycotina</taxon>
        <taxon>Eurotiomycetes</taxon>
        <taxon>Eurotiomycetidae</taxon>
        <taxon>Onygenales</taxon>
        <taxon>Onygenaceae</taxon>
        <taxon>Ophidiomyces</taxon>
    </lineage>
</organism>
<dbReference type="EMBL" id="JALBCA010000021">
    <property type="protein sequence ID" value="KAI2389915.1"/>
    <property type="molecule type" value="Genomic_DNA"/>
</dbReference>